<comment type="similarity">
    <text evidence="4">Belongs to the methyl-accepting chemotaxis (MCP) protein family.</text>
</comment>
<gene>
    <name evidence="10" type="ORF">HHJ78_09470</name>
</gene>
<evidence type="ECO:0000256" key="2">
    <source>
        <dbReference type="ARBA" id="ARBA00022989"/>
    </source>
</evidence>
<evidence type="ECO:0000259" key="8">
    <source>
        <dbReference type="PROSITE" id="PS50111"/>
    </source>
</evidence>
<evidence type="ECO:0000256" key="5">
    <source>
        <dbReference type="PROSITE-ProRule" id="PRU00284"/>
    </source>
</evidence>
<dbReference type="PANTHER" id="PTHR32089:SF112">
    <property type="entry name" value="LYSOZYME-LIKE PROTEIN-RELATED"/>
    <property type="match status" value="1"/>
</dbReference>
<dbReference type="PROSITE" id="PS50111">
    <property type="entry name" value="CHEMOTAXIS_TRANSDUC_2"/>
    <property type="match status" value="1"/>
</dbReference>
<name>A0A7Y0Y569_9ACTO</name>
<feature type="coiled-coil region" evidence="6">
    <location>
        <begin position="508"/>
        <end position="542"/>
    </location>
</feature>
<organism evidence="10 11">
    <name type="scientific">Mobiluncus mulieris</name>
    <dbReference type="NCBI Taxonomy" id="2052"/>
    <lineage>
        <taxon>Bacteria</taxon>
        <taxon>Bacillati</taxon>
        <taxon>Actinomycetota</taxon>
        <taxon>Actinomycetes</taxon>
        <taxon>Actinomycetales</taxon>
        <taxon>Actinomycetaceae</taxon>
        <taxon>Mobiluncus</taxon>
    </lineage>
</organism>
<dbReference type="AlphaFoldDB" id="A0A7Y0Y569"/>
<evidence type="ECO:0000256" key="7">
    <source>
        <dbReference type="SAM" id="Phobius"/>
    </source>
</evidence>
<dbReference type="SMART" id="SM00304">
    <property type="entry name" value="HAMP"/>
    <property type="match status" value="1"/>
</dbReference>
<dbReference type="EMBL" id="JABCUR010000009">
    <property type="protein sequence ID" value="NMW65734.1"/>
    <property type="molecule type" value="Genomic_DNA"/>
</dbReference>
<dbReference type="PANTHER" id="PTHR32089">
    <property type="entry name" value="METHYL-ACCEPTING CHEMOTAXIS PROTEIN MCPB"/>
    <property type="match status" value="1"/>
</dbReference>
<feature type="transmembrane region" description="Helical" evidence="7">
    <location>
        <begin position="205"/>
        <end position="224"/>
    </location>
</feature>
<keyword evidence="3 5" id="KW-0807">Transducer</keyword>
<dbReference type="InterPro" id="IPR003660">
    <property type="entry name" value="HAMP_dom"/>
</dbReference>
<dbReference type="PROSITE" id="PS50885">
    <property type="entry name" value="HAMP"/>
    <property type="match status" value="1"/>
</dbReference>
<feature type="domain" description="HAMP" evidence="9">
    <location>
        <begin position="226"/>
        <end position="278"/>
    </location>
</feature>
<evidence type="ECO:0000256" key="1">
    <source>
        <dbReference type="ARBA" id="ARBA00022692"/>
    </source>
</evidence>
<dbReference type="RefSeq" id="WP_169772316.1">
    <property type="nucleotide sequence ID" value="NZ_JABCUR010000009.1"/>
</dbReference>
<dbReference type="SMART" id="SM00283">
    <property type="entry name" value="MA"/>
    <property type="match status" value="1"/>
</dbReference>
<evidence type="ECO:0000256" key="3">
    <source>
        <dbReference type="ARBA" id="ARBA00023224"/>
    </source>
</evidence>
<evidence type="ECO:0000313" key="11">
    <source>
        <dbReference type="Proteomes" id="UP000578252"/>
    </source>
</evidence>
<feature type="domain" description="Methyl-accepting transducer" evidence="8">
    <location>
        <begin position="297"/>
        <end position="516"/>
    </location>
</feature>
<dbReference type="Pfam" id="PF00672">
    <property type="entry name" value="HAMP"/>
    <property type="match status" value="1"/>
</dbReference>
<keyword evidence="7" id="KW-0472">Membrane</keyword>
<feature type="transmembrane region" description="Helical" evidence="7">
    <location>
        <begin position="20"/>
        <end position="40"/>
    </location>
</feature>
<comment type="caution">
    <text evidence="10">The sequence shown here is derived from an EMBL/GenBank/DDBJ whole genome shotgun (WGS) entry which is preliminary data.</text>
</comment>
<keyword evidence="1 7" id="KW-0812">Transmembrane</keyword>
<dbReference type="Proteomes" id="UP000578252">
    <property type="component" value="Unassembled WGS sequence"/>
</dbReference>
<protein>
    <submittedName>
        <fullName evidence="10">Methyl-accepting chemotaxis protein</fullName>
    </submittedName>
</protein>
<evidence type="ECO:0000313" key="10">
    <source>
        <dbReference type="EMBL" id="NMW65734.1"/>
    </source>
</evidence>
<keyword evidence="6" id="KW-0175">Coiled coil</keyword>
<dbReference type="GO" id="GO:0016020">
    <property type="term" value="C:membrane"/>
    <property type="evidence" value="ECO:0007669"/>
    <property type="project" value="InterPro"/>
</dbReference>
<proteinExistence type="inferred from homology"/>
<dbReference type="Pfam" id="PF00015">
    <property type="entry name" value="MCPsignal"/>
    <property type="match status" value="1"/>
</dbReference>
<accession>A0A7Y0Y569</accession>
<dbReference type="SUPFAM" id="SSF58104">
    <property type="entry name" value="Methyl-accepting chemotaxis protein (MCP) signaling domain"/>
    <property type="match status" value="1"/>
</dbReference>
<dbReference type="CDD" id="cd06225">
    <property type="entry name" value="HAMP"/>
    <property type="match status" value="1"/>
</dbReference>
<evidence type="ECO:0000256" key="4">
    <source>
        <dbReference type="ARBA" id="ARBA00029447"/>
    </source>
</evidence>
<keyword evidence="2 7" id="KW-1133">Transmembrane helix</keyword>
<evidence type="ECO:0000256" key="6">
    <source>
        <dbReference type="SAM" id="Coils"/>
    </source>
</evidence>
<reference evidence="10 11" key="1">
    <citation type="submission" date="2020-04" db="EMBL/GenBank/DDBJ databases">
        <title>Antimicrobial susceptibility and clonality of vaginal-derived multi-drug resistant Mobiluncus isolates in China.</title>
        <authorList>
            <person name="Zhang X."/>
        </authorList>
    </citation>
    <scope>NUCLEOTIDE SEQUENCE [LARGE SCALE GENOMIC DNA]</scope>
    <source>
        <strain evidence="10 11">13</strain>
    </source>
</reference>
<dbReference type="Gene3D" id="1.10.287.950">
    <property type="entry name" value="Methyl-accepting chemotaxis protein"/>
    <property type="match status" value="1"/>
</dbReference>
<dbReference type="GO" id="GO:0007165">
    <property type="term" value="P:signal transduction"/>
    <property type="evidence" value="ECO:0007669"/>
    <property type="project" value="UniProtKB-KW"/>
</dbReference>
<sequence>MEKLEKTVSKVSTIRGKLLLQGVIGVILAVIIGILCFSFGRAYDSGVARQNQYNNSKLGISNVRYDIMDADGWVEGLMRRVKDGVTDAAAPGNEVATGTQGVKDNVAAHIKQIDDAVLTAEQKADKETLKAAWNEYWQVNANLFTTLQTVNPQSIATANELVRGPLADAYGKVNDTASKLDKSITKGMDEYAVYLQGTLLRWMPAFIVALVVMIVCILVISQVVSRQVLAAIAQLQQATEHFERGDLSVPIEAKRLDELGKVSLSLENARNSLGRAISVACSTSGVVAQSTSSLAEKLSQTAVTSSQASTEADTGAQAAGAVSAAIETTAAGIEEMSASIREISSNANHAADIAGQAAEAAREANNTISKLGESSQQIGEVISTIQAIAEQTNLLALNATIEAARAGEAGKGFAVVAEEVKDLAGETGTATENISHQIEKIQQDSTAAIDAITRITKIIEDVNNVSMTIASAVEQQTATTAEMGRSVTEASSGASSLSQQVASFASMAAGASTELRKLSEDVKDLDTQVNELNTEMHKFTIEDAVI</sequence>
<evidence type="ECO:0000259" key="9">
    <source>
        <dbReference type="PROSITE" id="PS50885"/>
    </source>
</evidence>
<dbReference type="InterPro" id="IPR004089">
    <property type="entry name" value="MCPsignal_dom"/>
</dbReference>